<proteinExistence type="predicted"/>
<sequence length="200" mass="22736">MVTLEVAAFILEKILALVPYRSSCPGYVICLTGSTKTACYWAVPLKIDRRQSISVIGGRLKKKSTVGGRLRKKKGRKRGKKEAENTSPVRRRCPRVARAHGRFFSRARRRSVSPRGEKDREDVDCKYKLTLKLLEPLIRSTIAKMISKKLTILREGRKALNARGSNTRVAMPQNLRTPELNFYKGARDAKGLENFLFDMK</sequence>
<evidence type="ECO:0000313" key="3">
    <source>
        <dbReference type="EMBL" id="RZR70727.1"/>
    </source>
</evidence>
<organism evidence="3">
    <name type="scientific">Ensete ventricosum</name>
    <name type="common">Abyssinian banana</name>
    <name type="synonym">Musa ensete</name>
    <dbReference type="NCBI Taxonomy" id="4639"/>
    <lineage>
        <taxon>Eukaryota</taxon>
        <taxon>Viridiplantae</taxon>
        <taxon>Streptophyta</taxon>
        <taxon>Embryophyta</taxon>
        <taxon>Tracheophyta</taxon>
        <taxon>Spermatophyta</taxon>
        <taxon>Magnoliopsida</taxon>
        <taxon>Liliopsida</taxon>
        <taxon>Zingiberales</taxon>
        <taxon>Musaceae</taxon>
        <taxon>Ensete</taxon>
    </lineage>
</organism>
<feature type="compositionally biased region" description="Basic residues" evidence="1">
    <location>
        <begin position="64"/>
        <end position="80"/>
    </location>
</feature>
<feature type="chain" id="PRO_5019438777" evidence="2">
    <location>
        <begin position="17"/>
        <end position="200"/>
    </location>
</feature>
<gene>
    <name evidence="3" type="ORF">BHM03_00001204</name>
</gene>
<evidence type="ECO:0000256" key="2">
    <source>
        <dbReference type="SAM" id="SignalP"/>
    </source>
</evidence>
<protein>
    <submittedName>
        <fullName evidence="3">Uncharacterized protein</fullName>
    </submittedName>
</protein>
<dbReference type="EMBL" id="KV875456">
    <property type="protein sequence ID" value="RZR70727.1"/>
    <property type="molecule type" value="Genomic_DNA"/>
</dbReference>
<dbReference type="AlphaFoldDB" id="A0A445M917"/>
<dbReference type="Proteomes" id="UP000290560">
    <property type="component" value="Unassembled WGS sequence"/>
</dbReference>
<feature type="region of interest" description="Disordered" evidence="1">
    <location>
        <begin position="64"/>
        <end position="91"/>
    </location>
</feature>
<evidence type="ECO:0000256" key="1">
    <source>
        <dbReference type="SAM" id="MobiDB-lite"/>
    </source>
</evidence>
<reference evidence="3" key="1">
    <citation type="journal article" date="2018" name="Data Brief">
        <title>Genome sequence data from 17 accessions of Ensete ventricosum, a staple food crop for millions in Ethiopia.</title>
        <authorList>
            <person name="Yemataw Z."/>
            <person name="Muzemil S."/>
            <person name="Ambachew D."/>
            <person name="Tripathi L."/>
            <person name="Tesfaye K."/>
            <person name="Chala A."/>
            <person name="Farbos A."/>
            <person name="O'Neill P."/>
            <person name="Moore K."/>
            <person name="Grant M."/>
            <person name="Studholme D.J."/>
        </authorList>
    </citation>
    <scope>NUCLEOTIDE SEQUENCE [LARGE SCALE GENOMIC DNA]</scope>
    <source>
        <tissue evidence="3">Leaf</tissue>
    </source>
</reference>
<name>A0A445M917_ENSVE</name>
<keyword evidence="2" id="KW-0732">Signal</keyword>
<feature type="signal peptide" evidence="2">
    <location>
        <begin position="1"/>
        <end position="16"/>
    </location>
</feature>
<accession>A0A445M917</accession>